<reference evidence="1" key="2">
    <citation type="submission" date="2021-03" db="UniProtKB">
        <authorList>
            <consortium name="EnsemblPlants"/>
        </authorList>
    </citation>
    <scope>IDENTIFICATION</scope>
</reference>
<dbReference type="EnsemblPlants" id="evm.model.06.1566">
    <property type="protein sequence ID" value="cds.evm.model.06.1566"/>
    <property type="gene ID" value="evm.TU.06.1566"/>
</dbReference>
<name>A0A803PV20_CANSA</name>
<dbReference type="Proteomes" id="UP000596661">
    <property type="component" value="Chromosome 6"/>
</dbReference>
<reference evidence="1" key="1">
    <citation type="submission" date="2018-11" db="EMBL/GenBank/DDBJ databases">
        <authorList>
            <person name="Grassa J C."/>
        </authorList>
    </citation>
    <scope>NUCLEOTIDE SEQUENCE [LARGE SCALE GENOMIC DNA]</scope>
</reference>
<accession>A0A803PV20</accession>
<sequence length="132" mass="14893">MTTTLTEIQLVFPLSTSIQSIPLAASRVILRLKVIHYVKDQINLPQAPPFDPHISRLATREVLNANQYVESSDSESKVEEVVPVKRRQYMSCSVILNSPLRSYNEVEWPLNRLCQPSLVGVNHILGEAQVLD</sequence>
<evidence type="ECO:0000313" key="1">
    <source>
        <dbReference type="EnsemblPlants" id="cds.evm.model.06.1566"/>
    </source>
</evidence>
<organism evidence="1 2">
    <name type="scientific">Cannabis sativa</name>
    <name type="common">Hemp</name>
    <name type="synonym">Marijuana</name>
    <dbReference type="NCBI Taxonomy" id="3483"/>
    <lineage>
        <taxon>Eukaryota</taxon>
        <taxon>Viridiplantae</taxon>
        <taxon>Streptophyta</taxon>
        <taxon>Embryophyta</taxon>
        <taxon>Tracheophyta</taxon>
        <taxon>Spermatophyta</taxon>
        <taxon>Magnoliopsida</taxon>
        <taxon>eudicotyledons</taxon>
        <taxon>Gunneridae</taxon>
        <taxon>Pentapetalae</taxon>
        <taxon>rosids</taxon>
        <taxon>fabids</taxon>
        <taxon>Rosales</taxon>
        <taxon>Cannabaceae</taxon>
        <taxon>Cannabis</taxon>
    </lineage>
</organism>
<proteinExistence type="predicted"/>
<evidence type="ECO:0000313" key="2">
    <source>
        <dbReference type="Proteomes" id="UP000596661"/>
    </source>
</evidence>
<dbReference type="AlphaFoldDB" id="A0A803PV20"/>
<protein>
    <submittedName>
        <fullName evidence="1">Uncharacterized protein</fullName>
    </submittedName>
</protein>
<keyword evidence="2" id="KW-1185">Reference proteome</keyword>
<dbReference type="Gramene" id="evm.model.06.1566">
    <property type="protein sequence ID" value="cds.evm.model.06.1566"/>
    <property type="gene ID" value="evm.TU.06.1566"/>
</dbReference>
<dbReference type="EMBL" id="UZAU01000615">
    <property type="status" value="NOT_ANNOTATED_CDS"/>
    <property type="molecule type" value="Genomic_DNA"/>
</dbReference>